<reference evidence="3" key="1">
    <citation type="submission" date="2016-06" db="UniProtKB">
        <authorList>
            <consortium name="WormBaseParasite"/>
        </authorList>
    </citation>
    <scope>IDENTIFICATION</scope>
</reference>
<evidence type="ECO:0000313" key="3">
    <source>
        <dbReference type="WBParaSite" id="GPUH_0000457001-mRNA-1"/>
    </source>
</evidence>
<reference evidence="1 2" key="2">
    <citation type="submission" date="2018-11" db="EMBL/GenBank/DDBJ databases">
        <authorList>
            <consortium name="Pathogen Informatics"/>
        </authorList>
    </citation>
    <scope>NUCLEOTIDE SEQUENCE [LARGE SCALE GENOMIC DNA]</scope>
</reference>
<evidence type="ECO:0000313" key="2">
    <source>
        <dbReference type="Proteomes" id="UP000271098"/>
    </source>
</evidence>
<gene>
    <name evidence="1" type="ORF">GPUH_LOCUS4563</name>
</gene>
<dbReference type="EMBL" id="UYRT01008737">
    <property type="protein sequence ID" value="VDK45853.1"/>
    <property type="molecule type" value="Genomic_DNA"/>
</dbReference>
<dbReference type="WBParaSite" id="GPUH_0000457001-mRNA-1">
    <property type="protein sequence ID" value="GPUH_0000457001-mRNA-1"/>
    <property type="gene ID" value="GPUH_0000457001"/>
</dbReference>
<accession>A0A183D772</accession>
<dbReference type="OrthoDB" id="5854831at2759"/>
<keyword evidence="2" id="KW-1185">Reference proteome</keyword>
<name>A0A183D772_9BILA</name>
<organism evidence="3">
    <name type="scientific">Gongylonema pulchrum</name>
    <dbReference type="NCBI Taxonomy" id="637853"/>
    <lineage>
        <taxon>Eukaryota</taxon>
        <taxon>Metazoa</taxon>
        <taxon>Ecdysozoa</taxon>
        <taxon>Nematoda</taxon>
        <taxon>Chromadorea</taxon>
        <taxon>Rhabditida</taxon>
        <taxon>Spirurina</taxon>
        <taxon>Spiruromorpha</taxon>
        <taxon>Spiruroidea</taxon>
        <taxon>Gongylonematidae</taxon>
        <taxon>Gongylonema</taxon>
    </lineage>
</organism>
<dbReference type="Proteomes" id="UP000271098">
    <property type="component" value="Unassembled WGS sequence"/>
</dbReference>
<dbReference type="AlphaFoldDB" id="A0A183D772"/>
<sequence length="127" mass="14605">MFSPEDRLHFCVQTALTIILRLQIVEDLTAEDRSFTQTINRHKLTSILTICLMAIEIDSENIFANILSKVATVELARVDDNIEEYKEALGVLQDYAYTWMKRVREGKLYAFAAWGYLCVSFTTEQSS</sequence>
<protein>
    <submittedName>
        <fullName evidence="3">E3 ubiquitin-protein ligase listerin</fullName>
    </submittedName>
</protein>
<evidence type="ECO:0000313" key="1">
    <source>
        <dbReference type="EMBL" id="VDK45853.1"/>
    </source>
</evidence>
<proteinExistence type="predicted"/>